<comment type="subcellular location">
    <subcellularLocation>
        <location evidence="1">Membrane</location>
    </subcellularLocation>
</comment>
<dbReference type="OrthoDB" id="1914670at2759"/>
<dbReference type="PANTHER" id="PTHR31415">
    <property type="entry name" value="OS05G0367900 PROTEIN"/>
    <property type="match status" value="1"/>
</dbReference>
<keyword evidence="3" id="KW-1133">Transmembrane helix</keyword>
<dbReference type="PANTHER" id="PTHR31415:SF52">
    <property type="entry name" value="LATE EMBRYOGENESIS ABUNDANT (LEA) HYDROXYPROLINE-RICH GLYCOPROTEIN FAMILY-RELATED"/>
    <property type="match status" value="1"/>
</dbReference>
<name>A0A6P5WPK2_DURZI</name>
<evidence type="ECO:0000313" key="4">
    <source>
        <dbReference type="Proteomes" id="UP000515121"/>
    </source>
</evidence>
<evidence type="ECO:0000256" key="1">
    <source>
        <dbReference type="ARBA" id="ARBA00004370"/>
    </source>
</evidence>
<keyword evidence="4" id="KW-1185">Reference proteome</keyword>
<dbReference type="GeneID" id="111276459"/>
<keyword evidence="2 3" id="KW-0472">Membrane</keyword>
<organism evidence="4 5">
    <name type="scientific">Durio zibethinus</name>
    <name type="common">Durian</name>
    <dbReference type="NCBI Taxonomy" id="66656"/>
    <lineage>
        <taxon>Eukaryota</taxon>
        <taxon>Viridiplantae</taxon>
        <taxon>Streptophyta</taxon>
        <taxon>Embryophyta</taxon>
        <taxon>Tracheophyta</taxon>
        <taxon>Spermatophyta</taxon>
        <taxon>Magnoliopsida</taxon>
        <taxon>eudicotyledons</taxon>
        <taxon>Gunneridae</taxon>
        <taxon>Pentapetalae</taxon>
        <taxon>rosids</taxon>
        <taxon>malvids</taxon>
        <taxon>Malvales</taxon>
        <taxon>Malvaceae</taxon>
        <taxon>Helicteroideae</taxon>
        <taxon>Durio</taxon>
    </lineage>
</organism>
<protein>
    <submittedName>
        <fullName evidence="5">Protein NDR1-like</fullName>
    </submittedName>
</protein>
<feature type="transmembrane region" description="Helical" evidence="3">
    <location>
        <begin position="185"/>
        <end position="206"/>
    </location>
</feature>
<dbReference type="GO" id="GO:0005886">
    <property type="term" value="C:plasma membrane"/>
    <property type="evidence" value="ECO:0007669"/>
    <property type="project" value="TreeGrafter"/>
</dbReference>
<dbReference type="Proteomes" id="UP000515121">
    <property type="component" value="Unplaced"/>
</dbReference>
<reference evidence="5" key="1">
    <citation type="submission" date="2025-08" db="UniProtKB">
        <authorList>
            <consortium name="RefSeq"/>
        </authorList>
    </citation>
    <scope>IDENTIFICATION</scope>
    <source>
        <tissue evidence="5">Fruit stalk</tissue>
    </source>
</reference>
<dbReference type="KEGG" id="dzi:111276459"/>
<gene>
    <name evidence="5" type="primary">LOC111276459</name>
</gene>
<keyword evidence="3" id="KW-0812">Transmembrane</keyword>
<dbReference type="GO" id="GO:0009506">
    <property type="term" value="C:plasmodesma"/>
    <property type="evidence" value="ECO:0007669"/>
    <property type="project" value="TreeGrafter"/>
</dbReference>
<evidence type="ECO:0000256" key="3">
    <source>
        <dbReference type="SAM" id="Phobius"/>
    </source>
</evidence>
<evidence type="ECO:0000256" key="2">
    <source>
        <dbReference type="ARBA" id="ARBA00023136"/>
    </source>
</evidence>
<proteinExistence type="predicted"/>
<dbReference type="InterPro" id="IPR044839">
    <property type="entry name" value="NDR1-like"/>
</dbReference>
<dbReference type="GO" id="GO:0098542">
    <property type="term" value="P:defense response to other organism"/>
    <property type="evidence" value="ECO:0007669"/>
    <property type="project" value="InterPro"/>
</dbReference>
<dbReference type="RefSeq" id="XP_022717939.1">
    <property type="nucleotide sequence ID" value="XM_022862204.1"/>
</dbReference>
<dbReference type="AlphaFoldDB" id="A0A6P5WPK2"/>
<accession>A0A6P5WPK2</accession>
<evidence type="ECO:0000313" key="5">
    <source>
        <dbReference type="RefSeq" id="XP_022717939.1"/>
    </source>
</evidence>
<sequence length="209" mass="22977">MGDSGNKGRCGCCTSILTLGLAALSIWLYLRTSNPKCSIQTLYLPSLDRTLNLTTDPTLNLTLRLDNPNQAKGIKYDPLIVTVYDFPNKSSVIGNILMPGFYQGHKKKATKPGQGTANTTVALRAVSENGTGVFWVDMATSVKFKIMFWYTKKHKIRVGGDVVVNASGVKVDHKVIRLKSMAPKMGSFCVVVVVEALVNFLVFNLLNFW</sequence>